<reference evidence="3" key="1">
    <citation type="submission" date="2020-10" db="EMBL/GenBank/DDBJ databases">
        <authorList>
            <person name="Gilroy R."/>
        </authorList>
    </citation>
    <scope>NUCLEOTIDE SEQUENCE</scope>
    <source>
        <strain evidence="3">CHK199-13235</strain>
    </source>
</reference>
<evidence type="ECO:0000313" key="3">
    <source>
        <dbReference type="EMBL" id="HIS77180.1"/>
    </source>
</evidence>
<feature type="coiled-coil region" evidence="1">
    <location>
        <begin position="68"/>
        <end position="95"/>
    </location>
</feature>
<feature type="compositionally biased region" description="Acidic residues" evidence="2">
    <location>
        <begin position="133"/>
        <end position="146"/>
    </location>
</feature>
<name>A0A9D1K0C8_9FIRM</name>
<comment type="caution">
    <text evidence="3">The sequence shown here is derived from an EMBL/GenBank/DDBJ whole genome shotgun (WGS) entry which is preliminary data.</text>
</comment>
<evidence type="ECO:0000313" key="4">
    <source>
        <dbReference type="Proteomes" id="UP000824002"/>
    </source>
</evidence>
<dbReference type="EMBL" id="DVJP01000068">
    <property type="protein sequence ID" value="HIS77180.1"/>
    <property type="molecule type" value="Genomic_DNA"/>
</dbReference>
<dbReference type="Proteomes" id="UP000824002">
    <property type="component" value="Unassembled WGS sequence"/>
</dbReference>
<sequence length="159" mass="17429">MSTVWDDLMESAKNLADKAGKATDKAVVYSKMKYQSMQLASDLRGLYEKLGNAVYTMAKSDFDNKDLIDSIIAEIDDVKKRLEELNVKMAEQRNAVVCPACGAVSDKEASYCYRCGNKFVHQEECCCEAPAETSEETGAEADETAVPEENTGADNGSEE</sequence>
<reference evidence="3" key="2">
    <citation type="journal article" date="2021" name="PeerJ">
        <title>Extensive microbial diversity within the chicken gut microbiome revealed by metagenomics and culture.</title>
        <authorList>
            <person name="Gilroy R."/>
            <person name="Ravi A."/>
            <person name="Getino M."/>
            <person name="Pursley I."/>
            <person name="Horton D.L."/>
            <person name="Alikhan N.F."/>
            <person name="Baker D."/>
            <person name="Gharbi K."/>
            <person name="Hall N."/>
            <person name="Watson M."/>
            <person name="Adriaenssens E.M."/>
            <person name="Foster-Nyarko E."/>
            <person name="Jarju S."/>
            <person name="Secka A."/>
            <person name="Antonio M."/>
            <person name="Oren A."/>
            <person name="Chaudhuri R.R."/>
            <person name="La Ragione R."/>
            <person name="Hildebrand F."/>
            <person name="Pallen M.J."/>
        </authorList>
    </citation>
    <scope>NUCLEOTIDE SEQUENCE</scope>
    <source>
        <strain evidence="3">CHK199-13235</strain>
    </source>
</reference>
<organism evidence="3 4">
    <name type="scientific">Candidatus Merdivicinus excrementipullorum</name>
    <dbReference type="NCBI Taxonomy" id="2840867"/>
    <lineage>
        <taxon>Bacteria</taxon>
        <taxon>Bacillati</taxon>
        <taxon>Bacillota</taxon>
        <taxon>Clostridia</taxon>
        <taxon>Eubacteriales</taxon>
        <taxon>Oscillospiraceae</taxon>
        <taxon>Oscillospiraceae incertae sedis</taxon>
        <taxon>Candidatus Merdivicinus</taxon>
    </lineage>
</organism>
<gene>
    <name evidence="3" type="ORF">IAB51_10315</name>
</gene>
<evidence type="ECO:0000256" key="1">
    <source>
        <dbReference type="SAM" id="Coils"/>
    </source>
</evidence>
<evidence type="ECO:0000256" key="2">
    <source>
        <dbReference type="SAM" id="MobiDB-lite"/>
    </source>
</evidence>
<dbReference type="AlphaFoldDB" id="A0A9D1K0C8"/>
<protein>
    <submittedName>
        <fullName evidence="3">Zinc ribbon domain-containing protein</fullName>
    </submittedName>
</protein>
<accession>A0A9D1K0C8</accession>
<feature type="region of interest" description="Disordered" evidence="2">
    <location>
        <begin position="131"/>
        <end position="159"/>
    </location>
</feature>
<proteinExistence type="predicted"/>
<keyword evidence="1" id="KW-0175">Coiled coil</keyword>